<dbReference type="PANTHER" id="PTHR31488">
    <property type="entry name" value="DPY-19-LIKE 1, LIKE (H. SAPIENS)"/>
    <property type="match status" value="1"/>
</dbReference>
<evidence type="ECO:0000256" key="5">
    <source>
        <dbReference type="ARBA" id="ARBA00022692"/>
    </source>
</evidence>
<evidence type="ECO:0000256" key="4">
    <source>
        <dbReference type="ARBA" id="ARBA00022679"/>
    </source>
</evidence>
<feature type="transmembrane region" description="Helical" evidence="10">
    <location>
        <begin position="250"/>
        <end position="274"/>
    </location>
</feature>
<evidence type="ECO:0000313" key="12">
    <source>
        <dbReference type="Proteomes" id="UP000472268"/>
    </source>
</evidence>
<keyword evidence="4" id="KW-0808">Transferase</keyword>
<reference evidence="11" key="3">
    <citation type="submission" date="2025-09" db="UniProtKB">
        <authorList>
            <consortium name="Ensembl"/>
        </authorList>
    </citation>
    <scope>IDENTIFICATION</scope>
</reference>
<gene>
    <name evidence="11" type="primary">DPY19L2</name>
</gene>
<dbReference type="Ensembl" id="ENSSSUT00005021368.1">
    <property type="protein sequence ID" value="ENSSSUP00005018707.1"/>
    <property type="gene ID" value="ENSSSUG00005011340.1"/>
</dbReference>
<evidence type="ECO:0000256" key="2">
    <source>
        <dbReference type="ARBA" id="ARBA00008744"/>
    </source>
</evidence>
<evidence type="ECO:0000256" key="10">
    <source>
        <dbReference type="SAM" id="Phobius"/>
    </source>
</evidence>
<dbReference type="PANTHER" id="PTHR31488:SF6">
    <property type="entry name" value="C-MANNOSYLTRANSFERASE DPY19L2-RELATED"/>
    <property type="match status" value="1"/>
</dbReference>
<reference evidence="11 12" key="1">
    <citation type="submission" date="2019-05" db="EMBL/GenBank/DDBJ databases">
        <title>A Chromosome-scale Meerkat (S. suricatta) Genome Assembly.</title>
        <authorList>
            <person name="Dudchenko O."/>
            <person name="Lieberman Aiden E."/>
            <person name="Tung J."/>
            <person name="Barreiro L.B."/>
            <person name="Clutton-Brock T.H."/>
        </authorList>
    </citation>
    <scope>NUCLEOTIDE SEQUENCE [LARGE SCALE GENOMIC DNA]</scope>
</reference>
<dbReference type="GO" id="GO:0000030">
    <property type="term" value="F:mannosyltransferase activity"/>
    <property type="evidence" value="ECO:0007669"/>
    <property type="project" value="TreeGrafter"/>
</dbReference>
<feature type="transmembrane region" description="Helical" evidence="10">
    <location>
        <begin position="482"/>
        <end position="499"/>
    </location>
</feature>
<feature type="transmembrane region" description="Helical" evidence="10">
    <location>
        <begin position="309"/>
        <end position="328"/>
    </location>
</feature>
<feature type="compositionally biased region" description="Low complexity" evidence="9">
    <location>
        <begin position="9"/>
        <end position="18"/>
    </location>
</feature>
<feature type="transmembrane region" description="Helical" evidence="10">
    <location>
        <begin position="335"/>
        <end position="360"/>
    </location>
</feature>
<feature type="compositionally biased region" description="Gly residues" evidence="9">
    <location>
        <begin position="50"/>
        <end position="60"/>
    </location>
</feature>
<evidence type="ECO:0000313" key="11">
    <source>
        <dbReference type="Ensembl" id="ENSSSUP00005018707.1"/>
    </source>
</evidence>
<keyword evidence="6 10" id="KW-1133">Transmembrane helix</keyword>
<keyword evidence="8" id="KW-0175">Coiled coil</keyword>
<feature type="transmembrane region" description="Helical" evidence="10">
    <location>
        <begin position="380"/>
        <end position="398"/>
    </location>
</feature>
<dbReference type="AlphaFoldDB" id="A0A673UBJ9"/>
<proteinExistence type="inferred from homology"/>
<feature type="coiled-coil region" evidence="8">
    <location>
        <begin position="90"/>
        <end position="117"/>
    </location>
</feature>
<dbReference type="GO" id="GO:0007286">
    <property type="term" value="P:spermatid development"/>
    <property type="evidence" value="ECO:0007669"/>
    <property type="project" value="TreeGrafter"/>
</dbReference>
<dbReference type="GO" id="GO:0005637">
    <property type="term" value="C:nuclear inner membrane"/>
    <property type="evidence" value="ECO:0007669"/>
    <property type="project" value="TreeGrafter"/>
</dbReference>
<reference evidence="11" key="2">
    <citation type="submission" date="2025-08" db="UniProtKB">
        <authorList>
            <consortium name="Ensembl"/>
        </authorList>
    </citation>
    <scope>IDENTIFICATION</scope>
</reference>
<dbReference type="Pfam" id="PF10034">
    <property type="entry name" value="Dpy19"/>
    <property type="match status" value="1"/>
</dbReference>
<keyword evidence="7 10" id="KW-0472">Membrane</keyword>
<comment type="similarity">
    <text evidence="2">Belongs to the dpy-19 family.</text>
</comment>
<evidence type="ECO:0000256" key="1">
    <source>
        <dbReference type="ARBA" id="ARBA00004141"/>
    </source>
</evidence>
<keyword evidence="5 10" id="KW-0812">Transmembrane</keyword>
<evidence type="ECO:0000256" key="3">
    <source>
        <dbReference type="ARBA" id="ARBA00022676"/>
    </source>
</evidence>
<feature type="transmembrane region" description="Helical" evidence="10">
    <location>
        <begin position="410"/>
        <end position="433"/>
    </location>
</feature>
<feature type="transmembrane region" description="Helical" evidence="10">
    <location>
        <begin position="520"/>
        <end position="539"/>
    </location>
</feature>
<dbReference type="OMA" id="IQGCAWW"/>
<organism evidence="11 12">
    <name type="scientific">Suricata suricatta</name>
    <name type="common">Meerkat</name>
    <dbReference type="NCBI Taxonomy" id="37032"/>
    <lineage>
        <taxon>Eukaryota</taxon>
        <taxon>Metazoa</taxon>
        <taxon>Chordata</taxon>
        <taxon>Craniata</taxon>
        <taxon>Vertebrata</taxon>
        <taxon>Euteleostomi</taxon>
        <taxon>Mammalia</taxon>
        <taxon>Eutheria</taxon>
        <taxon>Laurasiatheria</taxon>
        <taxon>Carnivora</taxon>
        <taxon>Feliformia</taxon>
        <taxon>Herpestidae</taxon>
        <taxon>Suricata</taxon>
    </lineage>
</organism>
<dbReference type="InterPro" id="IPR018732">
    <property type="entry name" value="Dpy-19/Dpy-19-like"/>
</dbReference>
<comment type="subcellular location">
    <subcellularLocation>
        <location evidence="1">Membrane</location>
        <topology evidence="1">Multi-pass membrane protein</topology>
    </subcellularLocation>
</comment>
<keyword evidence="12" id="KW-1185">Reference proteome</keyword>
<protein>
    <submittedName>
        <fullName evidence="11">Dpy-19 like 2</fullName>
    </submittedName>
</protein>
<accession>A0A673UBJ9</accession>
<sequence length="744" mass="85794">QRKLKAAASEPVQSSRSVQSRRRRRAAGAGEPEVEELQAEAEKWQPPLPVGGGNLPGGSRGYSPRRTRNLKAQNCMQMDMVTRTLLLSRFRFASCLLEQLRNKVQQLRRRQVNSRTSFGIAAFVGVLHWMHLVTLFENDRHFSHLSSLEREMTFRTEMGLYYSYFKTIIEAPSFLEGLWMIMNDRLTEYPLVINTVKRFHLYPEVVIAFWYRTFVGILSLFGLEAKTCWNVTRLEPLNDVQSCEGLGDPACFYVAVIFILNGVMMGLFFIYGAYLSGTQLGGLITVLCYFFNHGEATRVMWTPPLRESFSYPFLVLQMCILTLILRTLKNSRTHFIALCLSSVAFLLTWQFAQFILFTQIASLFPMYIVGYIEPNKFQKIIYMNMISVLLCFVLMFGNPMYLSSYYSSSLLMTLVSLIQGFAWLCGTIILKFLTSKILGVSDHIRLSDLIAARILRYTDFDTLIYTCAPEFDFMEKATPLRYTKTLLLPVVMMITYSIFKKVYLKMFTICFWVQDKSCNGNLIFHTLQLLAFTVLAILIMRLKLFLTPHMCVMASLICSRRLFGWVFCRVRFENVIFGILAVMSLQGCINLHNQWSIIGEFNNLPQEELIQWIKYNTRPDAVFAGAMPTMASVKLSTLHPIVNHPHYEDADLRARTKIVYSAYSRKSAKEVRDKLLQLHVNYYVLEEAWCVVRTKPGCSMLEIWDVEDPSNTANLPLCSILLKDPRPYFSTVFQNSMYRVLKVN</sequence>
<dbReference type="Proteomes" id="UP000472268">
    <property type="component" value="Chromosome 2"/>
</dbReference>
<keyword evidence="3" id="KW-0328">Glycosyltransferase</keyword>
<evidence type="ECO:0000256" key="7">
    <source>
        <dbReference type="ARBA" id="ARBA00023136"/>
    </source>
</evidence>
<name>A0A673UBJ9_SURSU</name>
<evidence type="ECO:0000256" key="9">
    <source>
        <dbReference type="SAM" id="MobiDB-lite"/>
    </source>
</evidence>
<evidence type="ECO:0000256" key="6">
    <source>
        <dbReference type="ARBA" id="ARBA00022989"/>
    </source>
</evidence>
<feature type="transmembrane region" description="Helical" evidence="10">
    <location>
        <begin position="118"/>
        <end position="136"/>
    </location>
</feature>
<feature type="transmembrane region" description="Helical" evidence="10">
    <location>
        <begin position="209"/>
        <end position="229"/>
    </location>
</feature>
<feature type="region of interest" description="Disordered" evidence="9">
    <location>
        <begin position="1"/>
        <end position="66"/>
    </location>
</feature>
<evidence type="ECO:0000256" key="8">
    <source>
        <dbReference type="SAM" id="Coils"/>
    </source>
</evidence>